<evidence type="ECO:0000313" key="1">
    <source>
        <dbReference type="EMBL" id="TDD69707.1"/>
    </source>
</evidence>
<accession>A0A4V6PEH7</accession>
<dbReference type="RefSeq" id="WP_132103410.1">
    <property type="nucleotide sequence ID" value="NZ_SMLB01000013.1"/>
</dbReference>
<protein>
    <submittedName>
        <fullName evidence="1">Uncharacterized protein</fullName>
    </submittedName>
</protein>
<name>A0A4V6PEH7_9ACTN</name>
<gene>
    <name evidence="1" type="ORF">E1262_12195</name>
</gene>
<reference evidence="1 2" key="1">
    <citation type="submission" date="2019-02" db="EMBL/GenBank/DDBJ databases">
        <title>Draft genome sequences of novel Actinobacteria.</title>
        <authorList>
            <person name="Sahin N."/>
            <person name="Ay H."/>
            <person name="Saygin H."/>
        </authorList>
    </citation>
    <scope>NUCLEOTIDE SEQUENCE [LARGE SCALE GENOMIC DNA]</scope>
    <source>
        <strain evidence="1 2">8K307</strain>
    </source>
</reference>
<sequence length="196" mass="21772">MADELRVPDHLPVLGAARHFDPQDGVCLMEYASVLAGEPFSDHPQCTHPHLAHVARLVNDLISDAARPQLAILAPDLIGTATTSPLVLPRLVVTCTRIALEVDPLSRRLWRQLRRAERHLDRLNGGRSTHLWAGTTALWLAVHTVASSKLTERNQLLARLLVESVRVCRSEMLTDTQPRAGVVARLSLHRMRHPGM</sequence>
<dbReference type="EMBL" id="SMLB01000013">
    <property type="protein sequence ID" value="TDD69707.1"/>
    <property type="molecule type" value="Genomic_DNA"/>
</dbReference>
<comment type="caution">
    <text evidence="1">The sequence shown here is derived from an EMBL/GenBank/DDBJ whole genome shotgun (WGS) entry which is preliminary data.</text>
</comment>
<evidence type="ECO:0000313" key="2">
    <source>
        <dbReference type="Proteomes" id="UP000295217"/>
    </source>
</evidence>
<organism evidence="1 2">
    <name type="scientific">Jiangella aurantiaca</name>
    <dbReference type="NCBI Taxonomy" id="2530373"/>
    <lineage>
        <taxon>Bacteria</taxon>
        <taxon>Bacillati</taxon>
        <taxon>Actinomycetota</taxon>
        <taxon>Actinomycetes</taxon>
        <taxon>Jiangellales</taxon>
        <taxon>Jiangellaceae</taxon>
        <taxon>Jiangella</taxon>
    </lineage>
</organism>
<keyword evidence="2" id="KW-1185">Reference proteome</keyword>
<dbReference type="OrthoDB" id="7264945at2"/>
<dbReference type="Proteomes" id="UP000295217">
    <property type="component" value="Unassembled WGS sequence"/>
</dbReference>
<dbReference type="AlphaFoldDB" id="A0A4V6PEH7"/>
<proteinExistence type="predicted"/>